<reference evidence="3" key="1">
    <citation type="submission" date="2018-11" db="EMBL/GenBank/DDBJ databases">
        <authorList>
            <person name="Grassa J C."/>
        </authorList>
    </citation>
    <scope>NUCLEOTIDE SEQUENCE [LARGE SCALE GENOMIC DNA]</scope>
</reference>
<dbReference type="Gramene" id="evm.model.04.1304">
    <property type="protein sequence ID" value="cds.evm.model.04.1304"/>
    <property type="gene ID" value="evm.TU.04.1304"/>
</dbReference>
<name>A0A803PCJ7_CANSA</name>
<evidence type="ECO:0000259" key="2">
    <source>
        <dbReference type="Pfam" id="PF14392"/>
    </source>
</evidence>
<dbReference type="EMBL" id="UZAU01000384">
    <property type="status" value="NOT_ANNOTATED_CDS"/>
    <property type="molecule type" value="Genomic_DNA"/>
</dbReference>
<evidence type="ECO:0000256" key="1">
    <source>
        <dbReference type="SAM" id="MobiDB-lite"/>
    </source>
</evidence>
<dbReference type="InterPro" id="IPR025836">
    <property type="entry name" value="Zn_knuckle_CX2CX4HX4C"/>
</dbReference>
<dbReference type="EnsemblPlants" id="evm.model.04.1304">
    <property type="protein sequence ID" value="cds.evm.model.04.1304"/>
    <property type="gene ID" value="evm.TU.04.1304"/>
</dbReference>
<dbReference type="AlphaFoldDB" id="A0A803PCJ7"/>
<evidence type="ECO:0000313" key="4">
    <source>
        <dbReference type="Proteomes" id="UP000596661"/>
    </source>
</evidence>
<dbReference type="Proteomes" id="UP000596661">
    <property type="component" value="Chromosome 4"/>
</dbReference>
<keyword evidence="4" id="KW-1185">Reference proteome</keyword>
<evidence type="ECO:0000313" key="3">
    <source>
        <dbReference type="EnsemblPlants" id="cds.evm.model.04.1304"/>
    </source>
</evidence>
<dbReference type="Pfam" id="PF14392">
    <property type="entry name" value="zf-CCHC_4"/>
    <property type="match status" value="1"/>
</dbReference>
<sequence length="342" mass="36787">MDFRYERLPEWCMECGCLGHPYQKCSTFLELIDNGVEPELAYGPAIKGAALPTSGYDRYRTDFSKGHVWPLVTRLARKTITSTIPALSLRGQPQQTTLLYGESSGQKNVYPSGITNSDLDNGNFSSSKSIPHIPVVKDAGKNKATMNISPPTHKGASAFPDTINGPKITHLSPPATKVSTLTQVYGKTKIPTVPSPSSPNILPSSTTEIDLSDIFMPNIGPPMGYVATYPPDVSNSDTYTTLSNMASPQVHAPIITDSTISMTTAASFGKENQSPNRSSKRLPGNLSMRKALKHCRGLQLASSNSVLSTDAEVNRNASDTDADPSVSLDNFAEAVSQPRNQP</sequence>
<feature type="region of interest" description="Disordered" evidence="1">
    <location>
        <begin position="147"/>
        <end position="171"/>
    </location>
</feature>
<accession>A0A803PCJ7</accession>
<feature type="region of interest" description="Disordered" evidence="1">
    <location>
        <begin position="304"/>
        <end position="342"/>
    </location>
</feature>
<proteinExistence type="predicted"/>
<protein>
    <recommendedName>
        <fullName evidence="2">Zinc knuckle CX2CX4HX4C domain-containing protein</fullName>
    </recommendedName>
</protein>
<organism evidence="3 4">
    <name type="scientific">Cannabis sativa</name>
    <name type="common">Hemp</name>
    <name type="synonym">Marijuana</name>
    <dbReference type="NCBI Taxonomy" id="3483"/>
    <lineage>
        <taxon>Eukaryota</taxon>
        <taxon>Viridiplantae</taxon>
        <taxon>Streptophyta</taxon>
        <taxon>Embryophyta</taxon>
        <taxon>Tracheophyta</taxon>
        <taxon>Spermatophyta</taxon>
        <taxon>Magnoliopsida</taxon>
        <taxon>eudicotyledons</taxon>
        <taxon>Gunneridae</taxon>
        <taxon>Pentapetalae</taxon>
        <taxon>rosids</taxon>
        <taxon>fabids</taxon>
        <taxon>Rosales</taxon>
        <taxon>Cannabaceae</taxon>
        <taxon>Cannabis</taxon>
    </lineage>
</organism>
<feature type="domain" description="Zinc knuckle CX2CX4HX4C" evidence="2">
    <location>
        <begin position="2"/>
        <end position="26"/>
    </location>
</feature>
<reference evidence="3" key="2">
    <citation type="submission" date="2021-03" db="UniProtKB">
        <authorList>
            <consortium name="EnsemblPlants"/>
        </authorList>
    </citation>
    <scope>IDENTIFICATION</scope>
</reference>